<dbReference type="PROSITE" id="PS51257">
    <property type="entry name" value="PROKAR_LIPOPROTEIN"/>
    <property type="match status" value="1"/>
</dbReference>
<evidence type="ECO:0000256" key="2">
    <source>
        <dbReference type="SAM" id="SignalP"/>
    </source>
</evidence>
<feature type="signal peptide" evidence="2">
    <location>
        <begin position="1"/>
        <end position="16"/>
    </location>
</feature>
<dbReference type="Proteomes" id="UP000515955">
    <property type="component" value="Chromosome"/>
</dbReference>
<dbReference type="KEGG" id="srhi:H9L12_02635"/>
<dbReference type="Gene3D" id="2.40.160.90">
    <property type="match status" value="1"/>
</dbReference>
<dbReference type="EMBL" id="CP060717">
    <property type="protein sequence ID" value="QNN65514.1"/>
    <property type="molecule type" value="Genomic_DNA"/>
</dbReference>
<organism evidence="3 4">
    <name type="scientific">Sphingomonas rhizophila</name>
    <dbReference type="NCBI Taxonomy" id="2071607"/>
    <lineage>
        <taxon>Bacteria</taxon>
        <taxon>Pseudomonadati</taxon>
        <taxon>Pseudomonadota</taxon>
        <taxon>Alphaproteobacteria</taxon>
        <taxon>Sphingomonadales</taxon>
        <taxon>Sphingomonadaceae</taxon>
        <taxon>Sphingomonas</taxon>
    </lineage>
</organism>
<keyword evidence="2" id="KW-0732">Signal</keyword>
<protein>
    <recommendedName>
        <fullName evidence="5">Transferrin-binding protein-like solute binding protein</fullName>
    </recommendedName>
</protein>
<feature type="region of interest" description="Disordered" evidence="1">
    <location>
        <begin position="26"/>
        <end position="45"/>
    </location>
</feature>
<proteinExistence type="predicted"/>
<name>A0A7G9SCD9_9SPHN</name>
<sequence length="287" mass="29092">MSAFALRSWIAVSALASLSACGGAGGGVGSTPTAPSPPSPPSAAGIGALAAPPAGVASSTNFQTMLAPSQSGDEVIVRWNAEAKVYQVQMPETTLAWIDQTSFSKMYGVAGGDVLQTDGAKLGYAIAIVPYSYTGRMEVGIDDGLGPYRYIAFGVATPAGAVPTVGTATYDADLVGRAGTSWGLYGTAEFQFDFAAGTLSGFMDPQTNGAMGSPAVGRYTFSETLFAPGSTAFSGSFDKGGSFAGIFTGPAAQELMANFSAPFMDWDSSGEPTVPATLEGVMIGKAR</sequence>
<reference evidence="3 4" key="1">
    <citation type="submission" date="2020-08" db="EMBL/GenBank/DDBJ databases">
        <title>Genome sequence of Sphingomonas rhizophila KACC 19189T.</title>
        <authorList>
            <person name="Hyun D.-W."/>
            <person name="Bae J.-W."/>
        </authorList>
    </citation>
    <scope>NUCLEOTIDE SEQUENCE [LARGE SCALE GENOMIC DNA]</scope>
    <source>
        <strain evidence="3 4">KACC 19189</strain>
    </source>
</reference>
<evidence type="ECO:0000313" key="3">
    <source>
        <dbReference type="EMBL" id="QNN65514.1"/>
    </source>
</evidence>
<dbReference type="InterPro" id="IPR011250">
    <property type="entry name" value="OMP/PagP_B-barrel"/>
</dbReference>
<evidence type="ECO:0000313" key="4">
    <source>
        <dbReference type="Proteomes" id="UP000515955"/>
    </source>
</evidence>
<accession>A0A7G9SCD9</accession>
<gene>
    <name evidence="3" type="ORF">H9L12_02635</name>
</gene>
<evidence type="ECO:0008006" key="5">
    <source>
        <dbReference type="Google" id="ProtNLM"/>
    </source>
</evidence>
<feature type="chain" id="PRO_5028990890" description="Transferrin-binding protein-like solute binding protein" evidence="2">
    <location>
        <begin position="17"/>
        <end position="287"/>
    </location>
</feature>
<keyword evidence="4" id="KW-1185">Reference proteome</keyword>
<evidence type="ECO:0000256" key="1">
    <source>
        <dbReference type="SAM" id="MobiDB-lite"/>
    </source>
</evidence>
<dbReference type="SUPFAM" id="SSF56925">
    <property type="entry name" value="OMPA-like"/>
    <property type="match status" value="1"/>
</dbReference>
<dbReference type="RefSeq" id="WP_187542505.1">
    <property type="nucleotide sequence ID" value="NZ_CP060717.1"/>
</dbReference>
<dbReference type="AlphaFoldDB" id="A0A7G9SCD9"/>